<dbReference type="InterPro" id="IPR005484">
    <property type="entry name" value="Ribosomal_uL18_bac/plant/anim"/>
</dbReference>
<name>A0A4D6WYF5_9FLOR</name>
<keyword evidence="4" id="KW-0699">rRNA-binding</keyword>
<dbReference type="InterPro" id="IPR004389">
    <property type="entry name" value="Ribosomal_uL18_bac-type"/>
</dbReference>
<keyword evidence="7" id="KW-0687">Ribonucleoprotein</keyword>
<evidence type="ECO:0000256" key="1">
    <source>
        <dbReference type="ARBA" id="ARBA00003898"/>
    </source>
</evidence>
<comment type="similarity">
    <text evidence="2">Belongs to the universal ribosomal protein uL18 family.</text>
</comment>
<geneLocation type="plastid" evidence="10"/>
<dbReference type="GO" id="GO:0022625">
    <property type="term" value="C:cytosolic large ribosomal subunit"/>
    <property type="evidence" value="ECO:0007669"/>
    <property type="project" value="TreeGrafter"/>
</dbReference>
<evidence type="ECO:0000256" key="8">
    <source>
        <dbReference type="ARBA" id="ARBA00035303"/>
    </source>
</evidence>
<dbReference type="NCBIfam" id="TIGR00060">
    <property type="entry name" value="L18_bact"/>
    <property type="match status" value="1"/>
</dbReference>
<dbReference type="EMBL" id="MK814736">
    <property type="protein sequence ID" value="QCI08784.1"/>
    <property type="molecule type" value="Genomic_DNA"/>
</dbReference>
<evidence type="ECO:0000256" key="5">
    <source>
        <dbReference type="ARBA" id="ARBA00022884"/>
    </source>
</evidence>
<dbReference type="GO" id="GO:0008097">
    <property type="term" value="F:5S rRNA binding"/>
    <property type="evidence" value="ECO:0007669"/>
    <property type="project" value="TreeGrafter"/>
</dbReference>
<dbReference type="SUPFAM" id="SSF53137">
    <property type="entry name" value="Translational machinery components"/>
    <property type="match status" value="1"/>
</dbReference>
<dbReference type="AlphaFoldDB" id="A0A4D6WYF5"/>
<dbReference type="PANTHER" id="PTHR12899:SF3">
    <property type="entry name" value="LARGE RIBOSOMAL SUBUNIT PROTEIN UL18M"/>
    <property type="match status" value="1"/>
</dbReference>
<keyword evidence="6 10" id="KW-0689">Ribosomal protein</keyword>
<sequence length="101" mass="11353">MKKKIIGTSTRPRLYIFKSNKHIYAQLIDDLNNKILASSSTISKDIKKFANCETAKIVGKKIANEIKAKGLNQIVFDRGDNIYHGQIKALADSTRKEGINF</sequence>
<dbReference type="PANTHER" id="PTHR12899">
    <property type="entry name" value="39S RIBOSOMAL PROTEIN L18, MITOCHONDRIAL"/>
    <property type="match status" value="1"/>
</dbReference>
<dbReference type="Pfam" id="PF00861">
    <property type="entry name" value="Ribosomal_L18p"/>
    <property type="match status" value="1"/>
</dbReference>
<keyword evidence="10" id="KW-0934">Plastid</keyword>
<dbReference type="CDD" id="cd00432">
    <property type="entry name" value="Ribosomal_L18_L5e"/>
    <property type="match status" value="1"/>
</dbReference>
<organism evidence="10">
    <name type="scientific">Sphondylothamnion multifidum</name>
    <dbReference type="NCBI Taxonomy" id="193186"/>
    <lineage>
        <taxon>Eukaryota</taxon>
        <taxon>Rhodophyta</taxon>
        <taxon>Florideophyceae</taxon>
        <taxon>Rhodymeniophycidae</taxon>
        <taxon>Ceramiales</taxon>
        <taxon>Ceramiaceae</taxon>
        <taxon>Sphondylothamnion</taxon>
    </lineage>
</organism>
<reference evidence="10" key="2">
    <citation type="submission" date="2019-04" db="EMBL/GenBank/DDBJ databases">
        <authorList>
            <person name="Pasella M."/>
        </authorList>
    </citation>
    <scope>NUCLEOTIDE SEQUENCE</scope>
    <source>
        <strain evidence="10">PD2995</strain>
    </source>
</reference>
<comment type="subunit">
    <text evidence="3">Part of the 50S ribosomal subunit; contacts the 5S rRNA.</text>
</comment>
<evidence type="ECO:0000256" key="9">
    <source>
        <dbReference type="ARBA" id="ARBA00035346"/>
    </source>
</evidence>
<reference evidence="10" key="1">
    <citation type="journal article" date="2019" name="Mol. Phylogenet. Evol.">
        <title>Morphological evolution and classification of the red algal order Ceramiales inferred using plastid phylogenomics.</title>
        <authorList>
            <person name="Diaz-Tapia P."/>
            <person name="Pasella M.M."/>
            <person name="Verbruggen H."/>
            <person name="Maggs C.A."/>
        </authorList>
    </citation>
    <scope>NUCLEOTIDE SEQUENCE</scope>
    <source>
        <strain evidence="10">PD2995</strain>
    </source>
</reference>
<gene>
    <name evidence="10" type="primary">rpl18</name>
</gene>
<protein>
    <recommendedName>
        <fullName evidence="8">Large ribosomal subunit protein uL18c</fullName>
    </recommendedName>
    <alternativeName>
        <fullName evidence="9">50S ribosomal protein L18, chloroplastic</fullName>
    </alternativeName>
</protein>
<evidence type="ECO:0000256" key="4">
    <source>
        <dbReference type="ARBA" id="ARBA00022730"/>
    </source>
</evidence>
<evidence type="ECO:0000256" key="2">
    <source>
        <dbReference type="ARBA" id="ARBA00007116"/>
    </source>
</evidence>
<evidence type="ECO:0000256" key="3">
    <source>
        <dbReference type="ARBA" id="ARBA00011505"/>
    </source>
</evidence>
<dbReference type="GO" id="GO:0006412">
    <property type="term" value="P:translation"/>
    <property type="evidence" value="ECO:0007669"/>
    <property type="project" value="InterPro"/>
</dbReference>
<keyword evidence="5" id="KW-0694">RNA-binding</keyword>
<dbReference type="Gene3D" id="3.30.420.100">
    <property type="match status" value="1"/>
</dbReference>
<evidence type="ECO:0000256" key="6">
    <source>
        <dbReference type="ARBA" id="ARBA00022980"/>
    </source>
</evidence>
<evidence type="ECO:0000256" key="7">
    <source>
        <dbReference type="ARBA" id="ARBA00023274"/>
    </source>
</evidence>
<dbReference type="InterPro" id="IPR057268">
    <property type="entry name" value="Ribosomal_L18"/>
</dbReference>
<evidence type="ECO:0000313" key="10">
    <source>
        <dbReference type="EMBL" id="QCI08784.1"/>
    </source>
</evidence>
<accession>A0A4D6WYF5</accession>
<comment type="function">
    <text evidence="1">Binds 5S rRNA, forms part of the central protuberance of the 50S subunit.</text>
</comment>
<dbReference type="FunFam" id="3.30.420.100:FF:000001">
    <property type="entry name" value="50S ribosomal protein L18"/>
    <property type="match status" value="1"/>
</dbReference>
<dbReference type="GO" id="GO:0003735">
    <property type="term" value="F:structural constituent of ribosome"/>
    <property type="evidence" value="ECO:0007669"/>
    <property type="project" value="InterPro"/>
</dbReference>
<proteinExistence type="inferred from homology"/>
<dbReference type="HAMAP" id="MF_01337_B">
    <property type="entry name" value="Ribosomal_uL18_B"/>
    <property type="match status" value="1"/>
</dbReference>